<organism evidence="2 3">
    <name type="scientific">Pseudooceanicola nanhaiensis</name>
    <dbReference type="NCBI Taxonomy" id="375761"/>
    <lineage>
        <taxon>Bacteria</taxon>
        <taxon>Pseudomonadati</taxon>
        <taxon>Pseudomonadota</taxon>
        <taxon>Alphaproteobacteria</taxon>
        <taxon>Rhodobacterales</taxon>
        <taxon>Paracoccaceae</taxon>
        <taxon>Pseudooceanicola</taxon>
    </lineage>
</organism>
<protein>
    <submittedName>
        <fullName evidence="2">N-acetyltransferase GCN5</fullName>
    </submittedName>
</protein>
<dbReference type="Proteomes" id="UP000649829">
    <property type="component" value="Unassembled WGS sequence"/>
</dbReference>
<comment type="caution">
    <text evidence="2">The sequence shown here is derived from an EMBL/GenBank/DDBJ whole genome shotgun (WGS) entry which is preliminary data.</text>
</comment>
<dbReference type="GO" id="GO:0016747">
    <property type="term" value="F:acyltransferase activity, transferring groups other than amino-acyl groups"/>
    <property type="evidence" value="ECO:0007669"/>
    <property type="project" value="InterPro"/>
</dbReference>
<accession>A0A917WHK3</accession>
<dbReference type="Pfam" id="PF18014">
    <property type="entry name" value="Acetyltransf_18"/>
    <property type="match status" value="1"/>
</dbReference>
<proteinExistence type="predicted"/>
<dbReference type="CDD" id="cd04301">
    <property type="entry name" value="NAT_SF"/>
    <property type="match status" value="1"/>
</dbReference>
<feature type="domain" description="N-acetyltransferase" evidence="1">
    <location>
        <begin position="1"/>
        <end position="140"/>
    </location>
</feature>
<keyword evidence="3" id="KW-1185">Reference proteome</keyword>
<sequence>MIRNASLADVERMLDWAAQEGWNPGLGDAQAFLAADPQGFFVAEAGGEVAACISVVNHSDSHAFLGFYIAQAAFRGQGIAFELWREAMKHAGDRTVGLDGVADQQENYARSGFVRSGATLRLEGPRPEAEADGIRAFTARDLDAVAALDTQANGVARPRFLREWVKDTGSRRTLVLDDGRGVAGFATARLCRAGCKIGPVVAPDAAAALALAAAAAGALRASDVVIDVPDAQPGFVGILKRRGFAETFGTARMYRGTPPAASGRLFGIATMELG</sequence>
<reference evidence="2" key="1">
    <citation type="journal article" date="2014" name="Int. J. Syst. Evol. Microbiol.">
        <title>Complete genome sequence of Corynebacterium casei LMG S-19264T (=DSM 44701T), isolated from a smear-ripened cheese.</title>
        <authorList>
            <consortium name="US DOE Joint Genome Institute (JGI-PGF)"/>
            <person name="Walter F."/>
            <person name="Albersmeier A."/>
            <person name="Kalinowski J."/>
            <person name="Ruckert C."/>
        </authorList>
    </citation>
    <scope>NUCLEOTIDE SEQUENCE</scope>
    <source>
        <strain evidence="2">CGMCC 1.6293</strain>
    </source>
</reference>
<reference evidence="2" key="2">
    <citation type="submission" date="2020-09" db="EMBL/GenBank/DDBJ databases">
        <authorList>
            <person name="Sun Q."/>
            <person name="Zhou Y."/>
        </authorList>
    </citation>
    <scope>NUCLEOTIDE SEQUENCE</scope>
    <source>
        <strain evidence="2">CGMCC 1.6293</strain>
    </source>
</reference>
<dbReference type="Pfam" id="PF00583">
    <property type="entry name" value="Acetyltransf_1"/>
    <property type="match status" value="1"/>
</dbReference>
<dbReference type="PROSITE" id="PS51186">
    <property type="entry name" value="GNAT"/>
    <property type="match status" value="1"/>
</dbReference>
<dbReference type="PANTHER" id="PTHR47237:SF1">
    <property type="entry name" value="SLL0310 PROTEIN"/>
    <property type="match status" value="1"/>
</dbReference>
<dbReference type="EMBL" id="BMLF01000002">
    <property type="protein sequence ID" value="GGM04664.1"/>
    <property type="molecule type" value="Genomic_DNA"/>
</dbReference>
<dbReference type="InterPro" id="IPR000182">
    <property type="entry name" value="GNAT_dom"/>
</dbReference>
<dbReference type="Gene3D" id="3.40.630.90">
    <property type="match status" value="1"/>
</dbReference>
<dbReference type="InterPro" id="IPR052729">
    <property type="entry name" value="Acyl/Acetyltrans_Enzymes"/>
</dbReference>
<gene>
    <name evidence="2" type="ORF">GCM10011534_28020</name>
</gene>
<dbReference type="PANTHER" id="PTHR47237">
    <property type="entry name" value="SLL0310 PROTEIN"/>
    <property type="match status" value="1"/>
</dbReference>
<dbReference type="Gene3D" id="3.40.630.30">
    <property type="match status" value="1"/>
</dbReference>
<evidence type="ECO:0000313" key="2">
    <source>
        <dbReference type="EMBL" id="GGM04664.1"/>
    </source>
</evidence>
<evidence type="ECO:0000259" key="1">
    <source>
        <dbReference type="PROSITE" id="PS51186"/>
    </source>
</evidence>
<dbReference type="RefSeq" id="WP_028287374.1">
    <property type="nucleotide sequence ID" value="NZ_BMLF01000002.1"/>
</dbReference>
<dbReference type="InterPro" id="IPR016181">
    <property type="entry name" value="Acyl_CoA_acyltransferase"/>
</dbReference>
<dbReference type="InterPro" id="IPR041496">
    <property type="entry name" value="YitH/HolE_GNAT"/>
</dbReference>
<dbReference type="SUPFAM" id="SSF55729">
    <property type="entry name" value="Acyl-CoA N-acyltransferases (Nat)"/>
    <property type="match status" value="1"/>
</dbReference>
<evidence type="ECO:0000313" key="3">
    <source>
        <dbReference type="Proteomes" id="UP000649829"/>
    </source>
</evidence>
<dbReference type="AlphaFoldDB" id="A0A917WHK3"/>
<name>A0A917WHK3_9RHOB</name>